<comment type="caution">
    <text evidence="2">The sequence shown here is derived from an EMBL/GenBank/DDBJ whole genome shotgun (WGS) entry which is preliminary data.</text>
</comment>
<evidence type="ECO:0000313" key="2">
    <source>
        <dbReference type="EMBL" id="TVX96487.1"/>
    </source>
</evidence>
<evidence type="ECO:0000256" key="1">
    <source>
        <dbReference type="SAM" id="SignalP"/>
    </source>
</evidence>
<reference evidence="2 3" key="1">
    <citation type="submission" date="2019-07" db="EMBL/GenBank/DDBJ databases">
        <authorList>
            <person name="Kim J."/>
        </authorList>
    </citation>
    <scope>NUCLEOTIDE SEQUENCE [LARGE SCALE GENOMIC DNA]</scope>
    <source>
        <strain evidence="2 3">G13</strain>
    </source>
</reference>
<feature type="chain" id="PRO_5022096829" evidence="1">
    <location>
        <begin position="25"/>
        <end position="152"/>
    </location>
</feature>
<proteinExistence type="predicted"/>
<keyword evidence="1" id="KW-0732">Signal</keyword>
<dbReference type="Proteomes" id="UP000316330">
    <property type="component" value="Unassembled WGS sequence"/>
</dbReference>
<feature type="signal peptide" evidence="1">
    <location>
        <begin position="1"/>
        <end position="24"/>
    </location>
</feature>
<dbReference type="PROSITE" id="PS51257">
    <property type="entry name" value="PROKAR_LIPOPROTEIN"/>
    <property type="match status" value="1"/>
</dbReference>
<dbReference type="EMBL" id="VNJJ01000016">
    <property type="protein sequence ID" value="TVX96487.1"/>
    <property type="molecule type" value="Genomic_DNA"/>
</dbReference>
<evidence type="ECO:0000313" key="3">
    <source>
        <dbReference type="Proteomes" id="UP000316330"/>
    </source>
</evidence>
<dbReference type="RefSeq" id="WP_144706188.1">
    <property type="nucleotide sequence ID" value="NZ_VNJJ01000016.1"/>
</dbReference>
<keyword evidence="3" id="KW-1185">Reference proteome</keyword>
<accession>A0A559J9G6</accession>
<sequence>MKISQRLRFLLLCVALLGAMSGCGKPEKNYVEPPSPSSPAIEDRSEAFTIEAEHISKISLLYGDGTQRFELTSQQDFEELLQYFNSAELATGALAADHFGTFQIQYQDGNVDSLEITGTVSAFQDSKTNRIYMLNHLEKRLDKWAEEKERAT</sequence>
<organism evidence="2 3">
    <name type="scientific">Cohnella terricola</name>
    <dbReference type="NCBI Taxonomy" id="1289167"/>
    <lineage>
        <taxon>Bacteria</taxon>
        <taxon>Bacillati</taxon>
        <taxon>Bacillota</taxon>
        <taxon>Bacilli</taxon>
        <taxon>Bacillales</taxon>
        <taxon>Paenibacillaceae</taxon>
        <taxon>Cohnella</taxon>
    </lineage>
</organism>
<dbReference type="AlphaFoldDB" id="A0A559J9G6"/>
<gene>
    <name evidence="2" type="ORF">FPZ45_21025</name>
</gene>
<name>A0A559J9G6_9BACL</name>
<protein>
    <submittedName>
        <fullName evidence="2">Uncharacterized protein</fullName>
    </submittedName>
</protein>